<reference evidence="9" key="2">
    <citation type="journal article" date="2016" name="Front. Microbiol.">
        <title>A Bacterial Quorum-Sensing Precursor Induces Mortality in the Marine Coccolithophore, Emiliania huxleyi.</title>
        <authorList>
            <person name="Harvey E.L."/>
            <person name="Deering R.W."/>
            <person name="Rowley D.C."/>
            <person name="El Gamal A."/>
            <person name="Schorn M."/>
            <person name="Moore B.S."/>
            <person name="Johnson M.D."/>
            <person name="Mincer T.J."/>
            <person name="Whalen K.E."/>
        </authorList>
    </citation>
    <scope>NUCLEOTIDE SEQUENCE</scope>
    <source>
        <strain evidence="9">A757</strain>
    </source>
</reference>
<sequence>MQQVQVCIVGGGCVGLTLALGLAQQNISVLVLDSGEKPTPLAQEYSARVSAISAASQALFERLGVWPDIKAQRAAAYTRMDVRDKDSFGKIAFDNESLDLPELGHIIENDAIRYALLTALEAQQSAKLMWNTKYQSLHQTDTDVLLTLATGEPVMAKLVVAADGARSAIRQQFNMPITYWDYDHHALVATIKTAAPHDATARQVFLPDGPLAFLPLDDPYTHSIVWSTAPDKAKQLQAMPAEAFNKVLSAAIDMQCGVCELISERHVFPLTMRYAKQWVQGRIVLMGDAAHTIHPLAGLGMNLGLKDAAYLITLLSAPQEQFASTRILRQYERSRKADAQKHIAMMQGLKELFEGNHPLKKLVRGVGLSLVDNLGLIKHLFAKEAIGGK</sequence>
<reference evidence="9" key="1">
    <citation type="submission" date="2015-10" db="EMBL/GenBank/DDBJ databases">
        <authorList>
            <person name="Gilbert D.G."/>
        </authorList>
    </citation>
    <scope>NUCLEOTIDE SEQUENCE</scope>
    <source>
        <strain evidence="9">A757</strain>
    </source>
</reference>
<name>A0A142BM01_PSEO7</name>
<evidence type="ECO:0000256" key="6">
    <source>
        <dbReference type="ARBA" id="ARBA00023002"/>
    </source>
</evidence>
<comment type="cofactor">
    <cofactor evidence="1">
        <name>FAD</name>
        <dbReference type="ChEBI" id="CHEBI:57692"/>
    </cofactor>
</comment>
<evidence type="ECO:0000256" key="3">
    <source>
        <dbReference type="ARBA" id="ARBA00005349"/>
    </source>
</evidence>
<dbReference type="GO" id="GO:0006744">
    <property type="term" value="P:ubiquinone biosynthetic process"/>
    <property type="evidence" value="ECO:0007669"/>
    <property type="project" value="UniProtKB-UniPathway"/>
</dbReference>
<dbReference type="EMBL" id="KT879199">
    <property type="protein sequence ID" value="AMP19722.1"/>
    <property type="molecule type" value="Genomic_DNA"/>
</dbReference>
<dbReference type="InterPro" id="IPR002938">
    <property type="entry name" value="FAD-bd"/>
</dbReference>
<keyword evidence="4" id="KW-0285">Flavoprotein</keyword>
<keyword evidence="5" id="KW-0274">FAD</keyword>
<dbReference type="AlphaFoldDB" id="A0A142BM01"/>
<dbReference type="NCBIfam" id="TIGR01988">
    <property type="entry name" value="Ubi-OHases"/>
    <property type="match status" value="1"/>
</dbReference>
<proteinExistence type="inferred from homology"/>
<feature type="domain" description="FAD-binding" evidence="8">
    <location>
        <begin position="4"/>
        <end position="342"/>
    </location>
</feature>
<evidence type="ECO:0000259" key="8">
    <source>
        <dbReference type="Pfam" id="PF01494"/>
    </source>
</evidence>
<dbReference type="PRINTS" id="PR00420">
    <property type="entry name" value="RNGMNOXGNASE"/>
</dbReference>
<dbReference type="Pfam" id="PF01494">
    <property type="entry name" value="FAD_binding_3"/>
    <property type="match status" value="1"/>
</dbReference>
<evidence type="ECO:0000256" key="2">
    <source>
        <dbReference type="ARBA" id="ARBA00004749"/>
    </source>
</evidence>
<comment type="similarity">
    <text evidence="3">Belongs to the UbiH/COQ6 family.</text>
</comment>
<dbReference type="Gene3D" id="3.50.50.60">
    <property type="entry name" value="FAD/NAD(P)-binding domain"/>
    <property type="match status" value="2"/>
</dbReference>
<dbReference type="UniPathway" id="UPA00232"/>
<evidence type="ECO:0000256" key="4">
    <source>
        <dbReference type="ARBA" id="ARBA00022630"/>
    </source>
</evidence>
<evidence type="ECO:0000313" key="9">
    <source>
        <dbReference type="EMBL" id="AMP19722.1"/>
    </source>
</evidence>
<dbReference type="InterPro" id="IPR010971">
    <property type="entry name" value="UbiH/COQ6"/>
</dbReference>
<dbReference type="SUPFAM" id="SSF51905">
    <property type="entry name" value="FAD/NAD(P)-binding domain"/>
    <property type="match status" value="1"/>
</dbReference>
<dbReference type="EC" id="1.14.13.-" evidence="9"/>
<dbReference type="GO" id="GO:0019168">
    <property type="term" value="F:2-polyprenylphenol 6-hydroxylase activity"/>
    <property type="evidence" value="ECO:0007669"/>
    <property type="project" value="TreeGrafter"/>
</dbReference>
<organism evidence="9">
    <name type="scientific">Pseudoalteromonas piscicida</name>
    <dbReference type="NCBI Taxonomy" id="43662"/>
    <lineage>
        <taxon>Bacteria</taxon>
        <taxon>Pseudomonadati</taxon>
        <taxon>Pseudomonadota</taxon>
        <taxon>Gammaproteobacteria</taxon>
        <taxon>Alteromonadales</taxon>
        <taxon>Pseudoalteromonadaceae</taxon>
        <taxon>Pseudoalteromonas</taxon>
    </lineage>
</organism>
<dbReference type="PANTHER" id="PTHR43876:SF7">
    <property type="entry name" value="UBIQUINONE BIOSYNTHESIS MONOOXYGENASE COQ6, MITOCHONDRIAL"/>
    <property type="match status" value="1"/>
</dbReference>
<dbReference type="PANTHER" id="PTHR43876">
    <property type="entry name" value="UBIQUINONE BIOSYNTHESIS MONOOXYGENASE COQ6, MITOCHONDRIAL"/>
    <property type="match status" value="1"/>
</dbReference>
<evidence type="ECO:0000256" key="1">
    <source>
        <dbReference type="ARBA" id="ARBA00001974"/>
    </source>
</evidence>
<dbReference type="GO" id="GO:0071949">
    <property type="term" value="F:FAD binding"/>
    <property type="evidence" value="ECO:0007669"/>
    <property type="project" value="InterPro"/>
</dbReference>
<accession>A0A142BM01</accession>
<keyword evidence="6 9" id="KW-0560">Oxidoreductase</keyword>
<evidence type="ECO:0000256" key="7">
    <source>
        <dbReference type="ARBA" id="ARBA00023033"/>
    </source>
</evidence>
<dbReference type="InterPro" id="IPR051205">
    <property type="entry name" value="UbiH/COQ6_monooxygenase"/>
</dbReference>
<comment type="pathway">
    <text evidence="2">Cofactor biosynthesis; ubiquinone biosynthesis.</text>
</comment>
<protein>
    <submittedName>
        <fullName evidence="9">2-octaprenyl-3-methyl-6-methoxy-1,4-benzoquinol hydroxylase</fullName>
        <ecNumber evidence="9">1.14.13.-</ecNumber>
    </submittedName>
</protein>
<keyword evidence="7" id="KW-0503">Monooxygenase</keyword>
<evidence type="ECO:0000256" key="5">
    <source>
        <dbReference type="ARBA" id="ARBA00022827"/>
    </source>
</evidence>
<dbReference type="InterPro" id="IPR036188">
    <property type="entry name" value="FAD/NAD-bd_sf"/>
</dbReference>